<gene>
    <name evidence="1" type="ORF">DERYTH_LOCUS24763</name>
</gene>
<keyword evidence="2" id="KW-1185">Reference proteome</keyword>
<feature type="non-terminal residue" evidence="1">
    <location>
        <position position="1"/>
    </location>
</feature>
<dbReference type="AlphaFoldDB" id="A0A9N9K2K9"/>
<reference evidence="1" key="1">
    <citation type="submission" date="2021-06" db="EMBL/GenBank/DDBJ databases">
        <authorList>
            <person name="Kallberg Y."/>
            <person name="Tangrot J."/>
            <person name="Rosling A."/>
        </authorList>
    </citation>
    <scope>NUCLEOTIDE SEQUENCE</scope>
    <source>
        <strain evidence="1">MA453B</strain>
    </source>
</reference>
<organism evidence="1 2">
    <name type="scientific">Dentiscutata erythropus</name>
    <dbReference type="NCBI Taxonomy" id="1348616"/>
    <lineage>
        <taxon>Eukaryota</taxon>
        <taxon>Fungi</taxon>
        <taxon>Fungi incertae sedis</taxon>
        <taxon>Mucoromycota</taxon>
        <taxon>Glomeromycotina</taxon>
        <taxon>Glomeromycetes</taxon>
        <taxon>Diversisporales</taxon>
        <taxon>Gigasporaceae</taxon>
        <taxon>Dentiscutata</taxon>
    </lineage>
</organism>
<sequence length="43" mass="5017">DESSENRELELEKDNIKEIVDRSLEVVVEKDKVAAFNRDQTPE</sequence>
<proteinExistence type="predicted"/>
<dbReference type="Proteomes" id="UP000789405">
    <property type="component" value="Unassembled WGS sequence"/>
</dbReference>
<dbReference type="EMBL" id="CAJVPY010043051">
    <property type="protein sequence ID" value="CAG8807866.1"/>
    <property type="molecule type" value="Genomic_DNA"/>
</dbReference>
<evidence type="ECO:0000313" key="1">
    <source>
        <dbReference type="EMBL" id="CAG8807866.1"/>
    </source>
</evidence>
<comment type="caution">
    <text evidence="1">The sequence shown here is derived from an EMBL/GenBank/DDBJ whole genome shotgun (WGS) entry which is preliminary data.</text>
</comment>
<protein>
    <submittedName>
        <fullName evidence="1">3465_t:CDS:1</fullName>
    </submittedName>
</protein>
<name>A0A9N9K2K9_9GLOM</name>
<evidence type="ECO:0000313" key="2">
    <source>
        <dbReference type="Proteomes" id="UP000789405"/>
    </source>
</evidence>
<accession>A0A9N9K2K9</accession>
<feature type="non-terminal residue" evidence="1">
    <location>
        <position position="43"/>
    </location>
</feature>